<dbReference type="WBParaSite" id="Hba_17884">
    <property type="protein sequence ID" value="Hba_17884"/>
    <property type="gene ID" value="Hba_17884"/>
</dbReference>
<name>A0A1I7XK47_HETBA</name>
<accession>A0A1I7XK47</accession>
<proteinExistence type="predicted"/>
<dbReference type="AlphaFoldDB" id="A0A1I7XK47"/>
<dbReference type="Proteomes" id="UP000095283">
    <property type="component" value="Unplaced"/>
</dbReference>
<sequence length="98" mass="10949">MAIGLCKDLESIAYYTIAIFGNLPKGKMLSNGSWMPPKPTRARTNLNILVEEYVKQKAFAFRLNADYTTHSIACFNMAPFCGSYKVVYADVVTYHIGS</sequence>
<reference evidence="2" key="1">
    <citation type="submission" date="2016-11" db="UniProtKB">
        <authorList>
            <consortium name="WormBaseParasite"/>
        </authorList>
    </citation>
    <scope>IDENTIFICATION</scope>
</reference>
<protein>
    <submittedName>
        <fullName evidence="2">COesterase domain-containing protein</fullName>
    </submittedName>
</protein>
<organism evidence="1 2">
    <name type="scientific">Heterorhabditis bacteriophora</name>
    <name type="common">Entomopathogenic nematode worm</name>
    <dbReference type="NCBI Taxonomy" id="37862"/>
    <lineage>
        <taxon>Eukaryota</taxon>
        <taxon>Metazoa</taxon>
        <taxon>Ecdysozoa</taxon>
        <taxon>Nematoda</taxon>
        <taxon>Chromadorea</taxon>
        <taxon>Rhabditida</taxon>
        <taxon>Rhabditina</taxon>
        <taxon>Rhabditomorpha</taxon>
        <taxon>Strongyloidea</taxon>
        <taxon>Heterorhabditidae</taxon>
        <taxon>Heterorhabditis</taxon>
    </lineage>
</organism>
<evidence type="ECO:0000313" key="1">
    <source>
        <dbReference type="Proteomes" id="UP000095283"/>
    </source>
</evidence>
<keyword evidence="1" id="KW-1185">Reference proteome</keyword>
<evidence type="ECO:0000313" key="2">
    <source>
        <dbReference type="WBParaSite" id="Hba_17884"/>
    </source>
</evidence>